<dbReference type="GO" id="GO:0006189">
    <property type="term" value="P:'de novo' IMP biosynthetic process"/>
    <property type="evidence" value="ECO:0007669"/>
    <property type="project" value="UniProtKB-UniPathway"/>
</dbReference>
<dbReference type="HAMAP" id="MF_01929">
    <property type="entry name" value="PurE_classI"/>
    <property type="match status" value="1"/>
</dbReference>
<reference evidence="6 7" key="1">
    <citation type="submission" date="2019-02" db="EMBL/GenBank/DDBJ databases">
        <title>Genome sequencing of the rare red list fungi Phlebia centrifuga.</title>
        <authorList>
            <person name="Buettner E."/>
            <person name="Kellner H."/>
        </authorList>
    </citation>
    <scope>NUCLEOTIDE SEQUENCE [LARGE SCALE GENOMIC DNA]</scope>
    <source>
        <strain evidence="6 7">DSM 108282</strain>
    </source>
</reference>
<dbReference type="InterPro" id="IPR024694">
    <property type="entry name" value="PurE_prokaryotes"/>
</dbReference>
<dbReference type="Pfam" id="PF17769">
    <property type="entry name" value="PurK_C"/>
    <property type="match status" value="1"/>
</dbReference>
<dbReference type="GO" id="GO:0016853">
    <property type="term" value="F:isomerase activity"/>
    <property type="evidence" value="ECO:0007669"/>
    <property type="project" value="UniProtKB-KW"/>
</dbReference>
<dbReference type="SMART" id="SM01001">
    <property type="entry name" value="AIRC"/>
    <property type="match status" value="1"/>
</dbReference>
<dbReference type="Pfam" id="PF00731">
    <property type="entry name" value="AIRC"/>
    <property type="match status" value="1"/>
</dbReference>
<dbReference type="InterPro" id="IPR033747">
    <property type="entry name" value="PurE_ClassI"/>
</dbReference>
<dbReference type="InterPro" id="IPR011054">
    <property type="entry name" value="Rudment_hybrid_motif"/>
</dbReference>
<keyword evidence="4" id="KW-0413">Isomerase</keyword>
<dbReference type="SUPFAM" id="SSF51246">
    <property type="entry name" value="Rudiment single hybrid motif"/>
    <property type="match status" value="1"/>
</dbReference>
<dbReference type="SUPFAM" id="SSF52255">
    <property type="entry name" value="N5-CAIR mutase (phosphoribosylaminoimidazole carboxylase, PurE)"/>
    <property type="match status" value="1"/>
</dbReference>
<dbReference type="Gene3D" id="3.40.50.1970">
    <property type="match status" value="1"/>
</dbReference>
<organism evidence="6 7">
    <name type="scientific">Hermanssonia centrifuga</name>
    <dbReference type="NCBI Taxonomy" id="98765"/>
    <lineage>
        <taxon>Eukaryota</taxon>
        <taxon>Fungi</taxon>
        <taxon>Dikarya</taxon>
        <taxon>Basidiomycota</taxon>
        <taxon>Agaricomycotina</taxon>
        <taxon>Agaricomycetes</taxon>
        <taxon>Polyporales</taxon>
        <taxon>Meruliaceae</taxon>
        <taxon>Hermanssonia</taxon>
    </lineage>
</organism>
<dbReference type="EMBL" id="SGPJ01000161">
    <property type="protein sequence ID" value="THG97562.1"/>
    <property type="molecule type" value="Genomic_DNA"/>
</dbReference>
<dbReference type="PANTHER" id="PTHR23046:SF2">
    <property type="entry name" value="PHOSPHORIBOSYLAMINOIMIDAZOLE CARBOXYLASE"/>
    <property type="match status" value="1"/>
</dbReference>
<dbReference type="EC" id="4.1.1.21" evidence="2"/>
<name>A0A4V3XAC3_9APHY</name>
<dbReference type="UniPathway" id="UPA00074">
    <property type="reaction ID" value="UER00130"/>
</dbReference>
<evidence type="ECO:0000259" key="5">
    <source>
        <dbReference type="SMART" id="SM01001"/>
    </source>
</evidence>
<dbReference type="FunFam" id="3.40.50.1970:FF:000013">
    <property type="entry name" value="Phosphoribosylaminoimidazole carboxylase"/>
    <property type="match status" value="1"/>
</dbReference>
<dbReference type="GO" id="GO:0004638">
    <property type="term" value="F:phosphoribosylaminoimidazole carboxylase activity"/>
    <property type="evidence" value="ECO:0007669"/>
    <property type="project" value="UniProtKB-EC"/>
</dbReference>
<keyword evidence="7" id="KW-1185">Reference proteome</keyword>
<proteinExistence type="inferred from homology"/>
<dbReference type="NCBIfam" id="TIGR01162">
    <property type="entry name" value="purE"/>
    <property type="match status" value="1"/>
</dbReference>
<comment type="pathway">
    <text evidence="1">Purine metabolism; IMP biosynthesis via de novo pathway; 5-amino-1-(5-phospho-D-ribosyl)imidazole-4-carboxylate from 5-amino-1-(5-phospho-D-ribosyl)imidazole (carboxylase route): step 1/1.</text>
</comment>
<dbReference type="InterPro" id="IPR040686">
    <property type="entry name" value="PurK_C"/>
</dbReference>
<gene>
    <name evidence="6" type="ORF">EW026_g4455</name>
</gene>
<evidence type="ECO:0000256" key="2">
    <source>
        <dbReference type="ARBA" id="ARBA00012329"/>
    </source>
</evidence>
<evidence type="ECO:0000313" key="7">
    <source>
        <dbReference type="Proteomes" id="UP000309038"/>
    </source>
</evidence>
<protein>
    <recommendedName>
        <fullName evidence="2">phosphoribosylaminoimidazole carboxylase</fullName>
        <ecNumber evidence="2">4.1.1.21</ecNumber>
    </recommendedName>
</protein>
<keyword evidence="3" id="KW-0658">Purine biosynthesis</keyword>
<evidence type="ECO:0000256" key="4">
    <source>
        <dbReference type="ARBA" id="ARBA00023235"/>
    </source>
</evidence>
<sequence>MKVASSAMLNLIGASNDLAEIKEFAGYALSIPGTTVHLYGKEECRKGRKMGHITIVANSDAELRDRLRPLLERLPGSKDAKEIDLYAPPTPSQGHSHAFPLVGVIMGSDSDLPVMLPAARILDRFKVPYELTIVSAHRTPDRLVEYARTAASRGMKVVIAGAGGAAHLPGMVAAMTALPVIGVPVKGSTLDGVDSLHSIVQMPRGVPVATVAINNGTNAGLLAVRMLAVAIPELIISMEGYLKSMETEVLAKVETLEEVGWEKYELRK</sequence>
<accession>A0A4V3XAC3</accession>
<evidence type="ECO:0000256" key="3">
    <source>
        <dbReference type="ARBA" id="ARBA00022755"/>
    </source>
</evidence>
<evidence type="ECO:0000313" key="6">
    <source>
        <dbReference type="EMBL" id="THG97562.1"/>
    </source>
</evidence>
<dbReference type="InterPro" id="IPR000031">
    <property type="entry name" value="PurE_dom"/>
</dbReference>
<dbReference type="PANTHER" id="PTHR23046">
    <property type="entry name" value="PHOSPHORIBOSYLAMINOIMIDAZOLE CARBOXYLASE CATALYTIC SUBUNIT"/>
    <property type="match status" value="1"/>
</dbReference>
<dbReference type="Gene3D" id="3.30.470.20">
    <property type="entry name" value="ATP-grasp fold, B domain"/>
    <property type="match status" value="1"/>
</dbReference>
<evidence type="ECO:0000256" key="1">
    <source>
        <dbReference type="ARBA" id="ARBA00004747"/>
    </source>
</evidence>
<dbReference type="Proteomes" id="UP000309038">
    <property type="component" value="Unassembled WGS sequence"/>
</dbReference>
<comment type="caution">
    <text evidence="6">The sequence shown here is derived from an EMBL/GenBank/DDBJ whole genome shotgun (WGS) entry which is preliminary data.</text>
</comment>
<feature type="domain" description="PurE" evidence="5">
    <location>
        <begin position="100"/>
        <end position="249"/>
    </location>
</feature>
<dbReference type="AlphaFoldDB" id="A0A4V3XAC3"/>